<comment type="caution">
    <text evidence="2">The sequence shown here is derived from an EMBL/GenBank/DDBJ whole genome shotgun (WGS) entry which is preliminary data.</text>
</comment>
<proteinExistence type="predicted"/>
<keyword evidence="2" id="KW-0675">Receptor</keyword>
<keyword evidence="3" id="KW-1185">Reference proteome</keyword>
<dbReference type="PANTHER" id="PTHR34121:SF5">
    <property type="entry name" value="CENTROSOMAL PROTEIN OF 135 KDA-LIKE PROTEIN"/>
    <property type="match status" value="1"/>
</dbReference>
<sequence>MSWIRTVVSRAVDIGGKITLRRTVLNVADSIFFGGARKIQNRIEYAESSNKCKRLEEVSMSCKGVERVQLLRSWLVALKEIDRLCNDQNDKKNIIDEDNNNNVTKDDNNSDSCDTTANDNDRNNVDQFSYEEIKDSTQKPTLVYYYDSEIGEPMNFWEVFLYGQALERMTLSMILEAPNEEEVSLFAEILRICIEGGKEVHKTVMSSIMTLAVAFSNYQEEVLIKREELLQYAQNAIKGLKINVGLARIDAEAIRIDAEACSLKEKLGELKKPQSSSSEGHVEFSEKQTSEMIEAIFQIGGVTPPTRIRPGYESEGSH</sequence>
<protein>
    <submittedName>
        <fullName evidence="2">Lung seven transmembrane receptor</fullName>
    </submittedName>
</protein>
<evidence type="ECO:0000313" key="2">
    <source>
        <dbReference type="EMBL" id="KAE8702493.1"/>
    </source>
</evidence>
<evidence type="ECO:0000313" key="3">
    <source>
        <dbReference type="Proteomes" id="UP000436088"/>
    </source>
</evidence>
<dbReference type="PANTHER" id="PTHR34121">
    <property type="entry name" value="MYOSIN-11"/>
    <property type="match status" value="1"/>
</dbReference>
<dbReference type="AlphaFoldDB" id="A0A6A3AF94"/>
<evidence type="ECO:0000256" key="1">
    <source>
        <dbReference type="SAM" id="MobiDB-lite"/>
    </source>
</evidence>
<feature type="region of interest" description="Disordered" evidence="1">
    <location>
        <begin position="92"/>
        <end position="124"/>
    </location>
</feature>
<dbReference type="EMBL" id="VEPZ02001007">
    <property type="protein sequence ID" value="KAE8702493.1"/>
    <property type="molecule type" value="Genomic_DNA"/>
</dbReference>
<accession>A0A6A3AF94</accession>
<dbReference type="Proteomes" id="UP000436088">
    <property type="component" value="Unassembled WGS sequence"/>
</dbReference>
<organism evidence="2 3">
    <name type="scientific">Hibiscus syriacus</name>
    <name type="common">Rose of Sharon</name>
    <dbReference type="NCBI Taxonomy" id="106335"/>
    <lineage>
        <taxon>Eukaryota</taxon>
        <taxon>Viridiplantae</taxon>
        <taxon>Streptophyta</taxon>
        <taxon>Embryophyta</taxon>
        <taxon>Tracheophyta</taxon>
        <taxon>Spermatophyta</taxon>
        <taxon>Magnoliopsida</taxon>
        <taxon>eudicotyledons</taxon>
        <taxon>Gunneridae</taxon>
        <taxon>Pentapetalae</taxon>
        <taxon>rosids</taxon>
        <taxon>malvids</taxon>
        <taxon>Malvales</taxon>
        <taxon>Malvaceae</taxon>
        <taxon>Malvoideae</taxon>
        <taxon>Hibiscus</taxon>
    </lineage>
</organism>
<reference evidence="2" key="1">
    <citation type="submission" date="2019-09" db="EMBL/GenBank/DDBJ databases">
        <title>Draft genome information of white flower Hibiscus syriacus.</title>
        <authorList>
            <person name="Kim Y.-M."/>
        </authorList>
    </citation>
    <scope>NUCLEOTIDE SEQUENCE [LARGE SCALE GENOMIC DNA]</scope>
    <source>
        <strain evidence="2">YM2019G1</strain>
    </source>
</reference>
<name>A0A6A3AF94_HIBSY</name>
<gene>
    <name evidence="2" type="ORF">F3Y22_tig00110482pilonHSYRG00172</name>
</gene>
<keyword evidence="2" id="KW-0472">Membrane</keyword>
<keyword evidence="2" id="KW-0812">Transmembrane</keyword>